<proteinExistence type="predicted"/>
<protein>
    <submittedName>
        <fullName evidence="1">Uncharacterized protein</fullName>
    </submittedName>
</protein>
<reference evidence="1" key="1">
    <citation type="submission" date="2014-12" db="EMBL/GenBank/DDBJ databases">
        <title>Insight into the proteome of Arion vulgaris.</title>
        <authorList>
            <person name="Aradska J."/>
            <person name="Bulat T."/>
            <person name="Smidak R."/>
            <person name="Sarate P."/>
            <person name="Gangsoo J."/>
            <person name="Sialana F."/>
            <person name="Bilban M."/>
            <person name="Lubec G."/>
        </authorList>
    </citation>
    <scope>NUCLEOTIDE SEQUENCE</scope>
    <source>
        <tissue evidence="1">Skin</tissue>
    </source>
</reference>
<gene>
    <name evidence="1" type="primary">ORF69444</name>
</gene>
<name>A0A0B6ZMX7_9EUPU</name>
<dbReference type="AlphaFoldDB" id="A0A0B6ZMX7"/>
<organism evidence="1">
    <name type="scientific">Arion vulgaris</name>
    <dbReference type="NCBI Taxonomy" id="1028688"/>
    <lineage>
        <taxon>Eukaryota</taxon>
        <taxon>Metazoa</taxon>
        <taxon>Spiralia</taxon>
        <taxon>Lophotrochozoa</taxon>
        <taxon>Mollusca</taxon>
        <taxon>Gastropoda</taxon>
        <taxon>Heterobranchia</taxon>
        <taxon>Euthyneura</taxon>
        <taxon>Panpulmonata</taxon>
        <taxon>Eupulmonata</taxon>
        <taxon>Stylommatophora</taxon>
        <taxon>Helicina</taxon>
        <taxon>Arionoidea</taxon>
        <taxon>Arionidae</taxon>
        <taxon>Arion</taxon>
    </lineage>
</organism>
<feature type="non-terminal residue" evidence="1">
    <location>
        <position position="77"/>
    </location>
</feature>
<evidence type="ECO:0000313" key="1">
    <source>
        <dbReference type="EMBL" id="CEK69231.1"/>
    </source>
</evidence>
<accession>A0A0B6ZMX7</accession>
<sequence>MKNRDVRYKCCHCMRNSLEISAICGIPLLSLQIKTGSNTRMWADSRKYPARLLPDGSTVERTLDNRDIFAHKAVWKP</sequence>
<dbReference type="EMBL" id="HACG01022366">
    <property type="protein sequence ID" value="CEK69231.1"/>
    <property type="molecule type" value="Transcribed_RNA"/>
</dbReference>